<feature type="compositionally biased region" description="Basic and acidic residues" evidence="1">
    <location>
        <begin position="344"/>
        <end position="353"/>
    </location>
</feature>
<evidence type="ECO:0000256" key="1">
    <source>
        <dbReference type="SAM" id="MobiDB-lite"/>
    </source>
</evidence>
<sequence length="366" mass="38369">MLPLLPPFLLVFEPAYQWDAHSIWWLHAGYFANGGEYARAAIGNPALLFSHTDYPPLASAPAAVVWSVVEPDFRTAQVVSALVTFSAIAMLVYLVRRTLHGASARLAWALAAGVGLACWSTASYGVAGGLADALWSAAFAGAVVALLLGADPLRQPLLPLLLLTVSAVSKNEGLVAAVGVAVLVTLRARGEPRRAALVWLPVLAGVAWAVLARLLGARSDITGDGSGRVAPVDLGAVQRFQLTVSALWDVVGPLLAGAAVVALLGTLFLRRQRRATGLSPDGWVWAANGYYLAVLVWTYLSGPNDIEWWLTTSVDRVTLPVIQLAVVSCAGWVAVAFGGGREVGPHPVRDEPPKPVLSGATGQAGD</sequence>
<feature type="transmembrane region" description="Helical" evidence="2">
    <location>
        <begin position="320"/>
        <end position="339"/>
    </location>
</feature>
<dbReference type="Proteomes" id="UP000622245">
    <property type="component" value="Unassembled WGS sequence"/>
</dbReference>
<keyword evidence="2" id="KW-0812">Transmembrane</keyword>
<evidence type="ECO:0000256" key="2">
    <source>
        <dbReference type="SAM" id="Phobius"/>
    </source>
</evidence>
<feature type="transmembrane region" description="Helical" evidence="2">
    <location>
        <begin position="196"/>
        <end position="216"/>
    </location>
</feature>
<accession>A0ABS1YDX0</accession>
<evidence type="ECO:0000313" key="4">
    <source>
        <dbReference type="Proteomes" id="UP000622245"/>
    </source>
</evidence>
<keyword evidence="4" id="KW-1185">Reference proteome</keyword>
<keyword evidence="2" id="KW-0472">Membrane</keyword>
<comment type="caution">
    <text evidence="3">The sequence shown here is derived from an EMBL/GenBank/DDBJ whole genome shotgun (WGS) entry which is preliminary data.</text>
</comment>
<protein>
    <recommendedName>
        <fullName evidence="5">DUF2029 domain-containing protein</fullName>
    </recommendedName>
</protein>
<dbReference type="EMBL" id="JAEVHL010000026">
    <property type="protein sequence ID" value="MBM0275548.1"/>
    <property type="molecule type" value="Genomic_DNA"/>
</dbReference>
<evidence type="ECO:0008006" key="5">
    <source>
        <dbReference type="Google" id="ProtNLM"/>
    </source>
</evidence>
<proteinExistence type="predicted"/>
<organism evidence="3 4">
    <name type="scientific">Micromonospora tarensis</name>
    <dbReference type="NCBI Taxonomy" id="2806100"/>
    <lineage>
        <taxon>Bacteria</taxon>
        <taxon>Bacillati</taxon>
        <taxon>Actinomycetota</taxon>
        <taxon>Actinomycetes</taxon>
        <taxon>Micromonosporales</taxon>
        <taxon>Micromonosporaceae</taxon>
        <taxon>Micromonospora</taxon>
    </lineage>
</organism>
<feature type="transmembrane region" description="Helical" evidence="2">
    <location>
        <begin position="76"/>
        <end position="95"/>
    </location>
</feature>
<evidence type="ECO:0000313" key="3">
    <source>
        <dbReference type="EMBL" id="MBM0275548.1"/>
    </source>
</evidence>
<feature type="transmembrane region" description="Helical" evidence="2">
    <location>
        <begin position="133"/>
        <end position="150"/>
    </location>
</feature>
<gene>
    <name evidence="3" type="ORF">JM949_08835</name>
</gene>
<feature type="transmembrane region" description="Helical" evidence="2">
    <location>
        <begin position="107"/>
        <end position="127"/>
    </location>
</feature>
<name>A0ABS1YDX0_9ACTN</name>
<reference evidence="3 4" key="1">
    <citation type="submission" date="2021-01" db="EMBL/GenBank/DDBJ databases">
        <title>Draft genome sequence of Micromonospora sp. strain STR1s_6.</title>
        <authorList>
            <person name="Karlyshev A."/>
            <person name="Jawad R."/>
        </authorList>
    </citation>
    <scope>NUCLEOTIDE SEQUENCE [LARGE SCALE GENOMIC DNA]</scope>
    <source>
        <strain evidence="3 4">STR1S-6</strain>
    </source>
</reference>
<keyword evidence="2" id="KW-1133">Transmembrane helix</keyword>
<feature type="transmembrane region" description="Helical" evidence="2">
    <location>
        <begin position="250"/>
        <end position="270"/>
    </location>
</feature>
<dbReference type="RefSeq" id="WP_203147943.1">
    <property type="nucleotide sequence ID" value="NZ_JAEVHL010000026.1"/>
</dbReference>
<feature type="region of interest" description="Disordered" evidence="1">
    <location>
        <begin position="344"/>
        <end position="366"/>
    </location>
</feature>
<feature type="transmembrane region" description="Helical" evidence="2">
    <location>
        <begin position="282"/>
        <end position="300"/>
    </location>
</feature>